<evidence type="ECO:0000256" key="6">
    <source>
        <dbReference type="ARBA" id="ARBA00022777"/>
    </source>
</evidence>
<dbReference type="InterPro" id="IPR003594">
    <property type="entry name" value="HATPase_dom"/>
</dbReference>
<evidence type="ECO:0000256" key="7">
    <source>
        <dbReference type="ARBA" id="ARBA00022840"/>
    </source>
</evidence>
<comment type="catalytic activity">
    <reaction evidence="1">
        <text>ATP + protein L-histidine = ADP + protein N-phospho-L-histidine.</text>
        <dbReference type="EC" id="2.7.13.3"/>
    </reaction>
</comment>
<evidence type="ECO:0000256" key="2">
    <source>
        <dbReference type="ARBA" id="ARBA00012438"/>
    </source>
</evidence>
<dbReference type="GO" id="GO:0006355">
    <property type="term" value="P:regulation of DNA-templated transcription"/>
    <property type="evidence" value="ECO:0007669"/>
    <property type="project" value="InterPro"/>
</dbReference>
<evidence type="ECO:0000313" key="13">
    <source>
        <dbReference type="EMBL" id="TDP85139.1"/>
    </source>
</evidence>
<dbReference type="PRINTS" id="PR00344">
    <property type="entry name" value="BCTRLSENSOR"/>
</dbReference>
<name>A0A4R6RFM3_9HYPH</name>
<dbReference type="SUPFAM" id="SSF47384">
    <property type="entry name" value="Homodimeric domain of signal transducing histidine kinase"/>
    <property type="match status" value="1"/>
</dbReference>
<keyword evidence="9" id="KW-0812">Transmembrane</keyword>
<evidence type="ECO:0000259" key="12">
    <source>
        <dbReference type="PROSITE" id="PS50113"/>
    </source>
</evidence>
<organism evidence="13 14">
    <name type="scientific">Oharaeibacter diazotrophicus</name>
    <dbReference type="NCBI Taxonomy" id="1920512"/>
    <lineage>
        <taxon>Bacteria</taxon>
        <taxon>Pseudomonadati</taxon>
        <taxon>Pseudomonadota</taxon>
        <taxon>Alphaproteobacteria</taxon>
        <taxon>Hyphomicrobiales</taxon>
        <taxon>Pleomorphomonadaceae</taxon>
        <taxon>Oharaeibacter</taxon>
    </lineage>
</organism>
<dbReference type="PROSITE" id="PS50109">
    <property type="entry name" value="HIS_KIN"/>
    <property type="match status" value="1"/>
</dbReference>
<dbReference type="Pfam" id="PF00989">
    <property type="entry name" value="PAS"/>
    <property type="match status" value="1"/>
</dbReference>
<dbReference type="EMBL" id="SNXY01000007">
    <property type="protein sequence ID" value="TDP85139.1"/>
    <property type="molecule type" value="Genomic_DNA"/>
</dbReference>
<dbReference type="CDD" id="cd00082">
    <property type="entry name" value="HisKA"/>
    <property type="match status" value="1"/>
</dbReference>
<dbReference type="PROSITE" id="PS50112">
    <property type="entry name" value="PAS"/>
    <property type="match status" value="1"/>
</dbReference>
<dbReference type="GO" id="GO:0000155">
    <property type="term" value="F:phosphorelay sensor kinase activity"/>
    <property type="evidence" value="ECO:0007669"/>
    <property type="project" value="InterPro"/>
</dbReference>
<evidence type="ECO:0000313" key="14">
    <source>
        <dbReference type="Proteomes" id="UP000294547"/>
    </source>
</evidence>
<dbReference type="InterPro" id="IPR005467">
    <property type="entry name" value="His_kinase_dom"/>
</dbReference>
<feature type="domain" description="PAS" evidence="11">
    <location>
        <begin position="299"/>
        <end position="371"/>
    </location>
</feature>
<dbReference type="InterPro" id="IPR036097">
    <property type="entry name" value="HisK_dim/P_sf"/>
</dbReference>
<dbReference type="InterPro" id="IPR036890">
    <property type="entry name" value="HATPase_C_sf"/>
</dbReference>
<dbReference type="PROSITE" id="PS50113">
    <property type="entry name" value="PAC"/>
    <property type="match status" value="1"/>
</dbReference>
<keyword evidence="3" id="KW-0597">Phosphoprotein</keyword>
<dbReference type="EC" id="2.7.13.3" evidence="2"/>
<protein>
    <recommendedName>
        <fullName evidence="2">histidine kinase</fullName>
        <ecNumber evidence="2">2.7.13.3</ecNumber>
    </recommendedName>
</protein>
<dbReference type="Pfam" id="PF00512">
    <property type="entry name" value="HisKA"/>
    <property type="match status" value="1"/>
</dbReference>
<keyword evidence="7" id="KW-0067">ATP-binding</keyword>
<dbReference type="SUPFAM" id="SSF55785">
    <property type="entry name" value="PYP-like sensor domain (PAS domain)"/>
    <property type="match status" value="1"/>
</dbReference>
<dbReference type="GO" id="GO:0005524">
    <property type="term" value="F:ATP binding"/>
    <property type="evidence" value="ECO:0007669"/>
    <property type="project" value="UniProtKB-KW"/>
</dbReference>
<dbReference type="Proteomes" id="UP000294547">
    <property type="component" value="Unassembled WGS sequence"/>
</dbReference>
<accession>A0A4R6RFM3</accession>
<dbReference type="SMART" id="SM00086">
    <property type="entry name" value="PAC"/>
    <property type="match status" value="1"/>
</dbReference>
<keyword evidence="9" id="KW-0472">Membrane</keyword>
<dbReference type="PANTHER" id="PTHR43065:SF10">
    <property type="entry name" value="PEROXIDE STRESS-ACTIVATED HISTIDINE KINASE MAK3"/>
    <property type="match status" value="1"/>
</dbReference>
<evidence type="ECO:0000256" key="9">
    <source>
        <dbReference type="SAM" id="Phobius"/>
    </source>
</evidence>
<dbReference type="Pfam" id="PF02518">
    <property type="entry name" value="HATPase_c"/>
    <property type="match status" value="1"/>
</dbReference>
<feature type="domain" description="Histidine kinase" evidence="10">
    <location>
        <begin position="447"/>
        <end position="662"/>
    </location>
</feature>
<dbReference type="PANTHER" id="PTHR43065">
    <property type="entry name" value="SENSOR HISTIDINE KINASE"/>
    <property type="match status" value="1"/>
</dbReference>
<evidence type="ECO:0000256" key="8">
    <source>
        <dbReference type="ARBA" id="ARBA00023012"/>
    </source>
</evidence>
<feature type="transmembrane region" description="Helical" evidence="9">
    <location>
        <begin position="263"/>
        <end position="283"/>
    </location>
</feature>
<dbReference type="InterPro" id="IPR004358">
    <property type="entry name" value="Sig_transdc_His_kin-like_C"/>
</dbReference>
<dbReference type="AlphaFoldDB" id="A0A4R6RFM3"/>
<feature type="domain" description="PAC" evidence="12">
    <location>
        <begin position="375"/>
        <end position="427"/>
    </location>
</feature>
<dbReference type="SMART" id="SM00388">
    <property type="entry name" value="HisKA"/>
    <property type="match status" value="1"/>
</dbReference>
<dbReference type="SMART" id="SM00387">
    <property type="entry name" value="HATPase_c"/>
    <property type="match status" value="1"/>
</dbReference>
<dbReference type="SMART" id="SM00091">
    <property type="entry name" value="PAS"/>
    <property type="match status" value="1"/>
</dbReference>
<keyword evidence="14" id="KW-1185">Reference proteome</keyword>
<gene>
    <name evidence="13" type="ORF">EDD54_1987</name>
</gene>
<keyword evidence="9" id="KW-1133">Transmembrane helix</keyword>
<comment type="caution">
    <text evidence="13">The sequence shown here is derived from an EMBL/GenBank/DDBJ whole genome shotgun (WGS) entry which is preliminary data.</text>
</comment>
<keyword evidence="8" id="KW-0902">Two-component regulatory system</keyword>
<dbReference type="Gene3D" id="1.10.287.130">
    <property type="match status" value="1"/>
</dbReference>
<dbReference type="InterPro" id="IPR001610">
    <property type="entry name" value="PAC"/>
</dbReference>
<dbReference type="Gene3D" id="3.30.450.20">
    <property type="entry name" value="PAS domain"/>
    <property type="match status" value="1"/>
</dbReference>
<dbReference type="CDD" id="cd00130">
    <property type="entry name" value="PAS"/>
    <property type="match status" value="1"/>
</dbReference>
<evidence type="ECO:0000259" key="10">
    <source>
        <dbReference type="PROSITE" id="PS50109"/>
    </source>
</evidence>
<dbReference type="InterPro" id="IPR035965">
    <property type="entry name" value="PAS-like_dom_sf"/>
</dbReference>
<dbReference type="InterPro" id="IPR003661">
    <property type="entry name" value="HisK_dim/P_dom"/>
</dbReference>
<evidence type="ECO:0000256" key="5">
    <source>
        <dbReference type="ARBA" id="ARBA00022741"/>
    </source>
</evidence>
<evidence type="ECO:0000259" key="11">
    <source>
        <dbReference type="PROSITE" id="PS50112"/>
    </source>
</evidence>
<keyword evidence="4" id="KW-0808">Transferase</keyword>
<keyword evidence="6 13" id="KW-0418">Kinase</keyword>
<proteinExistence type="predicted"/>
<dbReference type="SUPFAM" id="SSF55874">
    <property type="entry name" value="ATPase domain of HSP90 chaperone/DNA topoisomerase II/histidine kinase"/>
    <property type="match status" value="1"/>
</dbReference>
<dbReference type="InterPro" id="IPR000014">
    <property type="entry name" value="PAS"/>
</dbReference>
<dbReference type="RefSeq" id="WP_208112175.1">
    <property type="nucleotide sequence ID" value="NZ_BSPM01000004.1"/>
</dbReference>
<evidence type="ECO:0000256" key="3">
    <source>
        <dbReference type="ARBA" id="ARBA00022553"/>
    </source>
</evidence>
<dbReference type="Gene3D" id="3.30.565.10">
    <property type="entry name" value="Histidine kinase-like ATPase, C-terminal domain"/>
    <property type="match status" value="1"/>
</dbReference>
<keyword evidence="5" id="KW-0547">Nucleotide-binding</keyword>
<feature type="transmembrane region" description="Helical" evidence="9">
    <location>
        <begin position="26"/>
        <end position="49"/>
    </location>
</feature>
<reference evidence="13 14" key="1">
    <citation type="submission" date="2019-03" db="EMBL/GenBank/DDBJ databases">
        <title>Genomic Encyclopedia of Type Strains, Phase IV (KMG-IV): sequencing the most valuable type-strain genomes for metagenomic binning, comparative biology and taxonomic classification.</title>
        <authorList>
            <person name="Goeker M."/>
        </authorList>
    </citation>
    <scope>NUCLEOTIDE SEQUENCE [LARGE SCALE GENOMIC DNA]</scope>
    <source>
        <strain evidence="13 14">DSM 102969</strain>
    </source>
</reference>
<dbReference type="NCBIfam" id="TIGR00229">
    <property type="entry name" value="sensory_box"/>
    <property type="match status" value="1"/>
</dbReference>
<dbReference type="InterPro" id="IPR013767">
    <property type="entry name" value="PAS_fold"/>
</dbReference>
<dbReference type="InterPro" id="IPR000700">
    <property type="entry name" value="PAS-assoc_C"/>
</dbReference>
<sequence length="667" mass="72355">MIGERTPIIDHDLEPLPATARWRDTVLSAMPVVAILLLIAVLALIVAFLDGEDRERARTALISDALWVEQTLRFQLATDEDSVARLAIDVAAPEASPARFRERARLIVANNPEVTAVAWIEADGDVRAAVPDLVDAGALPARLPDLARRASFSARPVYGDLRRGEGGQLTVDLAVAVPEGADGRGAVVAVVSVSGLVKRYVPWWIAERYAVRLVDSSGRILTEKARVEPSDRDVVHRISFDPPLRGTELAVAPYRAAGDRAGYALYAAVAGLSALAILSLVLLQRHVARRRLTEQKLRTETAFRRAMEDSLTVGMRARDPNGRILYVNPAFCRMVGHPAEALVGRDPPMPYWLPDELDATRARHDAQIHGELKPTSWETRFRRADGSVFDALLYEAPLVDGDGTVRGWMGSIIDITERKAAAAFAQRQAESLQRSARLVTLGEMATSLAHELNQPLAAISSYAAGSLNLIRRGEAERAAIEGALEKLSAQAQRAGGIIRRIQDFVKKREPRFGPVDLADVVRETIAFASIDARTAGLRIDAELEPDLPPVRADRILVEQVLLNLVRNGAEAMAAVPADRRVLTVTLARDGAEVALEVADRGPGIDPAVADRLFDAFVSTKADGMGIGLNICRTIVELHRGRLQHRPRPGGGTVFTVALPVLVEDVAA</sequence>
<evidence type="ECO:0000256" key="1">
    <source>
        <dbReference type="ARBA" id="ARBA00000085"/>
    </source>
</evidence>
<evidence type="ECO:0000256" key="4">
    <source>
        <dbReference type="ARBA" id="ARBA00022679"/>
    </source>
</evidence>